<dbReference type="RefSeq" id="WP_093392181.1">
    <property type="nucleotide sequence ID" value="NZ_LT629736.1"/>
</dbReference>
<dbReference type="AlphaFoldDB" id="A0A1H1Q6S6"/>
<sequence>MSAKTAAERKREQRERDKLREEERQARLLAYRLQIEVYHATAEHLDRVLAVCDLEEKQDALTRLIHNAARLPDEKLREFLRQP</sequence>
<evidence type="ECO:0000256" key="1">
    <source>
        <dbReference type="SAM" id="MobiDB-lite"/>
    </source>
</evidence>
<name>A0A1H1Q6S6_9GAMM</name>
<dbReference type="Proteomes" id="UP000243207">
    <property type="component" value="Chromosome I"/>
</dbReference>
<dbReference type="EMBL" id="LT629736">
    <property type="protein sequence ID" value="SDS19202.1"/>
    <property type="molecule type" value="Genomic_DNA"/>
</dbReference>
<evidence type="ECO:0000313" key="2">
    <source>
        <dbReference type="EMBL" id="SDS19202.1"/>
    </source>
</evidence>
<dbReference type="STRING" id="487184.SAMN05216421_1072"/>
<accession>A0A1H1Q6S6</accession>
<gene>
    <name evidence="2" type="ORF">SAMN05216421_1072</name>
</gene>
<evidence type="ECO:0000313" key="3">
    <source>
        <dbReference type="Proteomes" id="UP000243207"/>
    </source>
</evidence>
<dbReference type="OrthoDB" id="6905551at2"/>
<organism evidence="2 3">
    <name type="scientific">Halopseudomonas xinjiangensis</name>
    <dbReference type="NCBI Taxonomy" id="487184"/>
    <lineage>
        <taxon>Bacteria</taxon>
        <taxon>Pseudomonadati</taxon>
        <taxon>Pseudomonadota</taxon>
        <taxon>Gammaproteobacteria</taxon>
        <taxon>Pseudomonadales</taxon>
        <taxon>Pseudomonadaceae</taxon>
        <taxon>Halopseudomonas</taxon>
    </lineage>
</organism>
<protein>
    <submittedName>
        <fullName evidence="2">Uncharacterized protein</fullName>
    </submittedName>
</protein>
<feature type="region of interest" description="Disordered" evidence="1">
    <location>
        <begin position="1"/>
        <end position="21"/>
    </location>
</feature>
<proteinExistence type="predicted"/>
<keyword evidence="3" id="KW-1185">Reference proteome</keyword>
<reference evidence="3" key="1">
    <citation type="submission" date="2016-10" db="EMBL/GenBank/DDBJ databases">
        <authorList>
            <person name="Varghese N."/>
            <person name="Submissions S."/>
        </authorList>
    </citation>
    <scope>NUCLEOTIDE SEQUENCE [LARGE SCALE GENOMIC DNA]</scope>
    <source>
        <strain evidence="3">NRRL B-51270</strain>
    </source>
</reference>